<feature type="region of interest" description="Disordered" evidence="1">
    <location>
        <begin position="571"/>
        <end position="599"/>
    </location>
</feature>
<evidence type="ECO:0000256" key="1">
    <source>
        <dbReference type="SAM" id="MobiDB-lite"/>
    </source>
</evidence>
<dbReference type="RefSeq" id="WP_183473031.1">
    <property type="nucleotide sequence ID" value="NZ_JACIBX010000007.1"/>
</dbReference>
<dbReference type="Proteomes" id="UP000576152">
    <property type="component" value="Unassembled WGS sequence"/>
</dbReference>
<organism evidence="2 3">
    <name type="scientific">Limimaricola variabilis</name>
    <dbReference type="NCBI Taxonomy" id="1492771"/>
    <lineage>
        <taxon>Bacteria</taxon>
        <taxon>Pseudomonadati</taxon>
        <taxon>Pseudomonadota</taxon>
        <taxon>Alphaproteobacteria</taxon>
        <taxon>Rhodobacterales</taxon>
        <taxon>Paracoccaceae</taxon>
        <taxon>Limimaricola</taxon>
    </lineage>
</organism>
<keyword evidence="3" id="KW-1185">Reference proteome</keyword>
<feature type="region of interest" description="Disordered" evidence="1">
    <location>
        <begin position="1"/>
        <end position="23"/>
    </location>
</feature>
<name>A0ABR6HQA6_9RHOB</name>
<comment type="caution">
    <text evidence="2">The sequence shown here is derived from an EMBL/GenBank/DDBJ whole genome shotgun (WGS) entry which is preliminary data.</text>
</comment>
<evidence type="ECO:0000313" key="2">
    <source>
        <dbReference type="EMBL" id="MBB3712588.1"/>
    </source>
</evidence>
<accession>A0ABR6HQA6</accession>
<gene>
    <name evidence="2" type="ORF">FHS00_002176</name>
</gene>
<proteinExistence type="predicted"/>
<dbReference type="EMBL" id="JACIBX010000007">
    <property type="protein sequence ID" value="MBB3712588.1"/>
    <property type="molecule type" value="Genomic_DNA"/>
</dbReference>
<evidence type="ECO:0000313" key="3">
    <source>
        <dbReference type="Proteomes" id="UP000576152"/>
    </source>
</evidence>
<reference evidence="2 3" key="1">
    <citation type="submission" date="2020-08" db="EMBL/GenBank/DDBJ databases">
        <title>Genomic Encyclopedia of Type Strains, Phase III (KMG-III): the genomes of soil and plant-associated and newly described type strains.</title>
        <authorList>
            <person name="Whitman W."/>
        </authorList>
    </citation>
    <scope>NUCLEOTIDE SEQUENCE [LARGE SCALE GENOMIC DNA]</scope>
    <source>
        <strain evidence="2 3">CECT 8572</strain>
    </source>
</reference>
<protein>
    <submittedName>
        <fullName evidence="2">Uncharacterized protein</fullName>
    </submittedName>
</protein>
<sequence>MRFERHQTQPGPDHAIGPDARGVGVGFAGWPERAARAFGQQVPGGADPVAATEALTTRLEARARVQGIAAAEEWAADIRGMILSRQVAVDSALWTGRRTPEAALPLPVDLKGAEPVPMPLVQAVVAGAPLALEFGAPDASGPCVALDLRCFVEGGAVSVDALERAVRTWTLALIVAAGPGRRPGAMILAGLGGALMRLGLGYATPEGRAAAMAMAALAEAARWAAAAELGLDAGAAPIIRQVPDRVPAGAQPALLRARALAAVRKDAPEATGKAPMLMVAPLGSLAAILGLGDDPLAPVSSLRLDAERPEGHIGCPVPELEAGLAAQGHDPDRIAAAIRHATGHGTLAAAPGIDHAALRACGIDGDRIARIEAALAEARDLRAVVTPWRLGPDFCRDQLGIDPETLSDHGMGLLERLGFDAARIDAANRHVFGAGTLRGAPGLSPEAAAHFDCAETVGPRPRLAMAAALASVLSGPVRAPLAFDGTETEARVHSAIRAARRAGIAALLPQRLDARSEIATRLREILAMLPEGIRPGTAPSEVLELLDAAGRSRPDARRHARDLRARLLAEPWSGQDAAAPSRTGVRGMERLRPGGVADP</sequence>